<dbReference type="InterPro" id="IPR036249">
    <property type="entry name" value="Thioredoxin-like_sf"/>
</dbReference>
<dbReference type="GO" id="GO:0016020">
    <property type="term" value="C:membrane"/>
    <property type="evidence" value="ECO:0007669"/>
    <property type="project" value="UniProtKB-SubCell"/>
</dbReference>
<feature type="transmembrane region" description="Helical" evidence="6">
    <location>
        <begin position="284"/>
        <end position="308"/>
    </location>
</feature>
<evidence type="ECO:0000256" key="5">
    <source>
        <dbReference type="ARBA" id="ARBA00023136"/>
    </source>
</evidence>
<dbReference type="InterPro" id="IPR003834">
    <property type="entry name" value="Cyt_c_assmbl_TM_dom"/>
</dbReference>
<feature type="transmembrane region" description="Helical" evidence="6">
    <location>
        <begin position="138"/>
        <end position="160"/>
    </location>
</feature>
<evidence type="ECO:0000256" key="3">
    <source>
        <dbReference type="ARBA" id="ARBA00022748"/>
    </source>
</evidence>
<keyword evidence="3" id="KW-0201">Cytochrome c-type biogenesis</keyword>
<dbReference type="KEGG" id="chu:CHU_3474"/>
<dbReference type="GO" id="GO:0017004">
    <property type="term" value="P:cytochrome complex assembly"/>
    <property type="evidence" value="ECO:0007669"/>
    <property type="project" value="UniProtKB-KW"/>
</dbReference>
<dbReference type="Pfam" id="PF02683">
    <property type="entry name" value="DsbD_TM"/>
    <property type="match status" value="1"/>
</dbReference>
<proteinExistence type="predicted"/>
<dbReference type="GO" id="GO:0045454">
    <property type="term" value="P:cell redox homeostasis"/>
    <property type="evidence" value="ECO:0007669"/>
    <property type="project" value="TreeGrafter"/>
</dbReference>
<dbReference type="SUPFAM" id="SSF52833">
    <property type="entry name" value="Thioredoxin-like"/>
    <property type="match status" value="1"/>
</dbReference>
<dbReference type="RefSeq" id="WP_011586815.1">
    <property type="nucleotide sequence ID" value="NC_008255.1"/>
</dbReference>
<dbReference type="Gene3D" id="3.40.30.10">
    <property type="entry name" value="Glutaredoxin"/>
    <property type="match status" value="1"/>
</dbReference>
<keyword evidence="7" id="KW-0732">Signal</keyword>
<dbReference type="AlphaFoldDB" id="A0A6N4SWM0"/>
<feature type="transmembrane region" description="Helical" evidence="6">
    <location>
        <begin position="358"/>
        <end position="378"/>
    </location>
</feature>
<dbReference type="Pfam" id="PF13899">
    <property type="entry name" value="Thioredoxin_7"/>
    <property type="match status" value="1"/>
</dbReference>
<protein>
    <submittedName>
        <fullName evidence="9">Thiol:disulfide interchange protein</fullName>
    </submittedName>
</protein>
<feature type="transmembrane region" description="Helical" evidence="6">
    <location>
        <begin position="320"/>
        <end position="338"/>
    </location>
</feature>
<feature type="domain" description="Cytochrome C biogenesis protein transmembrane" evidence="8">
    <location>
        <begin position="97"/>
        <end position="305"/>
    </location>
</feature>
<sequence length="558" mass="62225">MKVSIVFLFAFLFLTVQVQAGKNVSIPETELQKLAQHVDNLVKRDSVNEAIIKLLKDSLDGKGHTVAKAQTPKVSTVKITVKERGGITQDTSLFLFAIFAFAAGFVSIITPCVFPMVPMTVSFFTNTSSSKKESVRKAIIYGLSIVTIYTLIGVVIAKINGPEFANFLSTHWFPNVLFTLIFLVFALSFFGLFEITLPNNFINKVDKQSDKGGYVGIFFMAFTIVLVSFSCTGPIVSTILLSAAGGEIVKPIIGMVAYSSAFALPFTLFALFPNWLKSLPKSGGWLNTVKVSLGFIELALALKFLSIADQVMHWNILNRNTFLLIWILIFFSLGLYLLGVIKFSEHDKGSIGWPRRSLAILSILFAGYLGTGIAGSPLKKLSGYLPPLEDYTTATDRICGTPKYADFLHLPLGLQGYFDYKEALACAKQQGKPLFIDFTGHGCVNCREMERNVWADPAVLKHLNEDFVMVALYVDDRTELPENEWYTSKKDGKVKKSIGKQNHDFQNTRFNFLAQPFYVILDPNTEMELAQPITYEPSIEAYIDFLEEGKANYKKLYK</sequence>
<evidence type="ECO:0000313" key="10">
    <source>
        <dbReference type="Proteomes" id="UP000001822"/>
    </source>
</evidence>
<evidence type="ECO:0000256" key="4">
    <source>
        <dbReference type="ARBA" id="ARBA00022989"/>
    </source>
</evidence>
<evidence type="ECO:0000313" key="9">
    <source>
        <dbReference type="EMBL" id="ABG60708.1"/>
    </source>
</evidence>
<evidence type="ECO:0000256" key="7">
    <source>
        <dbReference type="SAM" id="SignalP"/>
    </source>
</evidence>
<evidence type="ECO:0000256" key="2">
    <source>
        <dbReference type="ARBA" id="ARBA00022692"/>
    </source>
</evidence>
<dbReference type="OrthoDB" id="9811036at2"/>
<feature type="chain" id="PRO_5026763676" evidence="7">
    <location>
        <begin position="21"/>
        <end position="558"/>
    </location>
</feature>
<organism evidence="9 10">
    <name type="scientific">Cytophaga hutchinsonii (strain ATCC 33406 / DSM 1761 / CIP 103989 / NBRC 15051 / NCIMB 9469 / D465)</name>
    <dbReference type="NCBI Taxonomy" id="269798"/>
    <lineage>
        <taxon>Bacteria</taxon>
        <taxon>Pseudomonadati</taxon>
        <taxon>Bacteroidota</taxon>
        <taxon>Cytophagia</taxon>
        <taxon>Cytophagales</taxon>
        <taxon>Cytophagaceae</taxon>
        <taxon>Cytophaga</taxon>
    </lineage>
</organism>
<dbReference type="PANTHER" id="PTHR32234">
    <property type="entry name" value="THIOL:DISULFIDE INTERCHANGE PROTEIN DSBD"/>
    <property type="match status" value="1"/>
</dbReference>
<gene>
    <name evidence="9" type="primary">dsbD</name>
    <name evidence="9" type="ordered locus">CHU_3474</name>
</gene>
<feature type="transmembrane region" description="Helical" evidence="6">
    <location>
        <begin position="93"/>
        <end position="117"/>
    </location>
</feature>
<dbReference type="Proteomes" id="UP000001822">
    <property type="component" value="Chromosome"/>
</dbReference>
<feature type="transmembrane region" description="Helical" evidence="6">
    <location>
        <begin position="214"/>
        <end position="240"/>
    </location>
</feature>
<name>A0A6N4SWM0_CYTH3</name>
<keyword evidence="4 6" id="KW-1133">Transmembrane helix</keyword>
<dbReference type="EMBL" id="CP000383">
    <property type="protein sequence ID" value="ABG60708.1"/>
    <property type="molecule type" value="Genomic_DNA"/>
</dbReference>
<reference evidence="9 10" key="1">
    <citation type="journal article" date="2007" name="Appl. Environ. Microbiol.">
        <title>Genome sequence of the cellulolytic gliding bacterium Cytophaga hutchinsonii.</title>
        <authorList>
            <person name="Xie G."/>
            <person name="Bruce D.C."/>
            <person name="Challacombe J.F."/>
            <person name="Chertkov O."/>
            <person name="Detter J.C."/>
            <person name="Gilna P."/>
            <person name="Han C.S."/>
            <person name="Lucas S."/>
            <person name="Misra M."/>
            <person name="Myers G.L."/>
            <person name="Richardson P."/>
            <person name="Tapia R."/>
            <person name="Thayer N."/>
            <person name="Thompson L.S."/>
            <person name="Brettin T.S."/>
            <person name="Henrissat B."/>
            <person name="Wilson D.B."/>
            <person name="McBride M.J."/>
        </authorList>
    </citation>
    <scope>NUCLEOTIDE SEQUENCE [LARGE SCALE GENOMIC DNA]</scope>
    <source>
        <strain evidence="10">ATCC 33406 / DSM 1761 / CIP 103989 / NBRC 15051 / NCIMB 9469 / D465</strain>
    </source>
</reference>
<keyword evidence="10" id="KW-1185">Reference proteome</keyword>
<accession>A0A6N4SWM0</accession>
<evidence type="ECO:0000256" key="1">
    <source>
        <dbReference type="ARBA" id="ARBA00004141"/>
    </source>
</evidence>
<evidence type="ECO:0000256" key="6">
    <source>
        <dbReference type="SAM" id="Phobius"/>
    </source>
</evidence>
<keyword evidence="2 6" id="KW-0812">Transmembrane</keyword>
<dbReference type="PANTHER" id="PTHR32234:SF0">
    <property type="entry name" value="THIOL:DISULFIDE INTERCHANGE PROTEIN DSBD"/>
    <property type="match status" value="1"/>
</dbReference>
<feature type="signal peptide" evidence="7">
    <location>
        <begin position="1"/>
        <end position="20"/>
    </location>
</feature>
<comment type="subcellular location">
    <subcellularLocation>
        <location evidence="1">Membrane</location>
        <topology evidence="1">Multi-pass membrane protein</topology>
    </subcellularLocation>
</comment>
<evidence type="ECO:0000259" key="8">
    <source>
        <dbReference type="Pfam" id="PF02683"/>
    </source>
</evidence>
<dbReference type="GO" id="GO:0015035">
    <property type="term" value="F:protein-disulfide reductase activity"/>
    <property type="evidence" value="ECO:0007669"/>
    <property type="project" value="TreeGrafter"/>
</dbReference>
<feature type="transmembrane region" description="Helical" evidence="6">
    <location>
        <begin position="172"/>
        <end position="193"/>
    </location>
</feature>
<feature type="transmembrane region" description="Helical" evidence="6">
    <location>
        <begin position="252"/>
        <end position="272"/>
    </location>
</feature>
<keyword evidence="5 6" id="KW-0472">Membrane</keyword>